<dbReference type="RefSeq" id="WP_268004383.1">
    <property type="nucleotide sequence ID" value="NZ_BSUT01000001.1"/>
</dbReference>
<evidence type="ECO:0008006" key="11">
    <source>
        <dbReference type="Google" id="ProtNLM"/>
    </source>
</evidence>
<evidence type="ECO:0000256" key="2">
    <source>
        <dbReference type="ARBA" id="ARBA00022448"/>
    </source>
</evidence>
<feature type="transmembrane region" description="Helical" evidence="8">
    <location>
        <begin position="35"/>
        <end position="56"/>
    </location>
</feature>
<dbReference type="Proteomes" id="UP001164761">
    <property type="component" value="Chromosome"/>
</dbReference>
<dbReference type="SUPFAM" id="SSF161098">
    <property type="entry name" value="MetI-like"/>
    <property type="match status" value="1"/>
</dbReference>
<evidence type="ECO:0000256" key="4">
    <source>
        <dbReference type="ARBA" id="ARBA00022692"/>
    </source>
</evidence>
<accession>A0ABY6ZE91</accession>
<sequence>MKTEVTLASDLQTGNGKRPAKNGRRLGMASVVQVIIKYIVITAISVAFLLPFLWLLSSSLKSSGQEFILPPQWWPKPFKWANFPDVFSYIPFARFYLNTVIVQSAQWLVPFYQVWWSRMDSRVCSGRGANCFLT</sequence>
<dbReference type="EMBL" id="CP104067">
    <property type="protein sequence ID" value="WAH40484.1"/>
    <property type="molecule type" value="Genomic_DNA"/>
</dbReference>
<keyword evidence="6 8" id="KW-0472">Membrane</keyword>
<keyword evidence="4 8" id="KW-0812">Transmembrane</keyword>
<evidence type="ECO:0000313" key="10">
    <source>
        <dbReference type="Proteomes" id="UP001164761"/>
    </source>
</evidence>
<protein>
    <recommendedName>
        <fullName evidence="11">Carbohydrate ABC transporter permease</fullName>
    </recommendedName>
</protein>
<gene>
    <name evidence="9" type="ORF">NZD89_19430</name>
</gene>
<evidence type="ECO:0000256" key="3">
    <source>
        <dbReference type="ARBA" id="ARBA00022475"/>
    </source>
</evidence>
<evidence type="ECO:0000256" key="7">
    <source>
        <dbReference type="SAM" id="MobiDB-lite"/>
    </source>
</evidence>
<evidence type="ECO:0000256" key="8">
    <source>
        <dbReference type="SAM" id="Phobius"/>
    </source>
</evidence>
<keyword evidence="10" id="KW-1185">Reference proteome</keyword>
<organism evidence="9 10">
    <name type="scientific">Alicyclobacillus fastidiosus</name>
    <dbReference type="NCBI Taxonomy" id="392011"/>
    <lineage>
        <taxon>Bacteria</taxon>
        <taxon>Bacillati</taxon>
        <taxon>Bacillota</taxon>
        <taxon>Bacilli</taxon>
        <taxon>Bacillales</taxon>
        <taxon>Alicyclobacillaceae</taxon>
        <taxon>Alicyclobacillus</taxon>
    </lineage>
</organism>
<keyword evidence="3" id="KW-1003">Cell membrane</keyword>
<evidence type="ECO:0000256" key="1">
    <source>
        <dbReference type="ARBA" id="ARBA00004651"/>
    </source>
</evidence>
<dbReference type="PANTHER" id="PTHR43744">
    <property type="entry name" value="ABC TRANSPORTER PERMEASE PROTEIN MG189-RELATED-RELATED"/>
    <property type="match status" value="1"/>
</dbReference>
<name>A0ABY6ZE91_9BACL</name>
<dbReference type="PANTHER" id="PTHR43744:SF12">
    <property type="entry name" value="ABC TRANSPORTER PERMEASE PROTEIN MG189-RELATED"/>
    <property type="match status" value="1"/>
</dbReference>
<proteinExistence type="predicted"/>
<keyword evidence="5 8" id="KW-1133">Transmembrane helix</keyword>
<evidence type="ECO:0000313" key="9">
    <source>
        <dbReference type="EMBL" id="WAH40484.1"/>
    </source>
</evidence>
<keyword evidence="2" id="KW-0813">Transport</keyword>
<evidence type="ECO:0000256" key="6">
    <source>
        <dbReference type="ARBA" id="ARBA00023136"/>
    </source>
</evidence>
<evidence type="ECO:0000256" key="5">
    <source>
        <dbReference type="ARBA" id="ARBA00022989"/>
    </source>
</evidence>
<reference evidence="9" key="1">
    <citation type="submission" date="2022-08" db="EMBL/GenBank/DDBJ databases">
        <title>Alicyclobacillus fastidiosus DSM 17978, complete genome.</title>
        <authorList>
            <person name="Wang Q."/>
            <person name="Cai R."/>
            <person name="Wang Z."/>
        </authorList>
    </citation>
    <scope>NUCLEOTIDE SEQUENCE</scope>
    <source>
        <strain evidence="9">DSM 17978</strain>
    </source>
</reference>
<dbReference type="Gene3D" id="1.10.3720.10">
    <property type="entry name" value="MetI-like"/>
    <property type="match status" value="1"/>
</dbReference>
<comment type="subcellular location">
    <subcellularLocation>
        <location evidence="1">Cell membrane</location>
        <topology evidence="1">Multi-pass membrane protein</topology>
    </subcellularLocation>
</comment>
<feature type="region of interest" description="Disordered" evidence="7">
    <location>
        <begin position="1"/>
        <end position="22"/>
    </location>
</feature>
<dbReference type="InterPro" id="IPR035906">
    <property type="entry name" value="MetI-like_sf"/>
</dbReference>